<accession>A0A5E4WMD2</accession>
<name>A0A5E4WMD2_9BURK</name>
<evidence type="ECO:0000256" key="1">
    <source>
        <dbReference type="ARBA" id="ARBA00006484"/>
    </source>
</evidence>
<dbReference type="Gene3D" id="3.40.50.720">
    <property type="entry name" value="NAD(P)-binding Rossmann-like Domain"/>
    <property type="match status" value="1"/>
</dbReference>
<reference evidence="4 5" key="1">
    <citation type="submission" date="2019-08" db="EMBL/GenBank/DDBJ databases">
        <authorList>
            <person name="Peeters C."/>
        </authorList>
    </citation>
    <scope>NUCLEOTIDE SEQUENCE [LARGE SCALE GENOMIC DNA]</scope>
    <source>
        <strain evidence="4 5">LMG 31013</strain>
    </source>
</reference>
<dbReference type="Proteomes" id="UP000334380">
    <property type="component" value="Unassembled WGS sequence"/>
</dbReference>
<dbReference type="GO" id="GO:0016491">
    <property type="term" value="F:oxidoreductase activity"/>
    <property type="evidence" value="ECO:0007669"/>
    <property type="project" value="UniProtKB-KW"/>
</dbReference>
<keyword evidence="5" id="KW-1185">Reference proteome</keyword>
<proteinExistence type="inferred from homology"/>
<evidence type="ECO:0000256" key="3">
    <source>
        <dbReference type="ARBA" id="ARBA00071493"/>
    </source>
</evidence>
<organism evidence="4 5">
    <name type="scientific">Pandoraea terrigena</name>
    <dbReference type="NCBI Taxonomy" id="2508292"/>
    <lineage>
        <taxon>Bacteria</taxon>
        <taxon>Pseudomonadati</taxon>
        <taxon>Pseudomonadota</taxon>
        <taxon>Betaproteobacteria</taxon>
        <taxon>Burkholderiales</taxon>
        <taxon>Burkholderiaceae</taxon>
        <taxon>Pandoraea</taxon>
    </lineage>
</organism>
<dbReference type="InterPro" id="IPR002347">
    <property type="entry name" value="SDR_fam"/>
</dbReference>
<dbReference type="Pfam" id="PF00106">
    <property type="entry name" value="adh_short"/>
    <property type="match status" value="1"/>
</dbReference>
<dbReference type="InterPro" id="IPR036291">
    <property type="entry name" value="NAD(P)-bd_dom_sf"/>
</dbReference>
<evidence type="ECO:0000313" key="4">
    <source>
        <dbReference type="EMBL" id="VVE25868.1"/>
    </source>
</evidence>
<dbReference type="EMBL" id="CABPRU010000008">
    <property type="protein sequence ID" value="VVE25868.1"/>
    <property type="molecule type" value="Genomic_DNA"/>
</dbReference>
<dbReference type="FunFam" id="3.40.50.720:FF:000594">
    <property type="entry name" value="Short-chain oxidoreductase"/>
    <property type="match status" value="1"/>
</dbReference>
<evidence type="ECO:0000313" key="5">
    <source>
        <dbReference type="Proteomes" id="UP000334380"/>
    </source>
</evidence>
<dbReference type="AlphaFoldDB" id="A0A5E4WMD2"/>
<sequence>MKLPNTYFDLEKGNIAMSTVQAPIGSGFSRASTTADIIKGVDLVGKVAIVTGGYSGLGLETARTLASAGARIIVPARDVERARRTIAEAGGGMQVLSMDLADPRSIDDFARDFVETGLPLHLLINNAGIMALPELKRDAQGNELQFSTNHLGHFRLALRLWPALKRAGGARVVSVSSAGHRFSPVVFDDINFERRDYDAFKAYGQSKTANILFAVGLDRRGKDDGIRAFALHPGGIAGTNLGTHVGVEMLKKTGFVDENGRPIVDLARDLKSVPQGAATHVWCAVSPQLDGKGGVFCADSDITPVLPRDGSPDLATEDRTKRGTGVQAYAIDPDAAEELWRESEEITNVSVQRPS</sequence>
<dbReference type="PANTHER" id="PTHR24320:SF148">
    <property type="entry name" value="NAD(P)-BINDING ROSSMANN-FOLD SUPERFAMILY PROTEIN"/>
    <property type="match status" value="1"/>
</dbReference>
<dbReference type="SUPFAM" id="SSF51735">
    <property type="entry name" value="NAD(P)-binding Rossmann-fold domains"/>
    <property type="match status" value="1"/>
</dbReference>
<dbReference type="PANTHER" id="PTHR24320">
    <property type="entry name" value="RETINOL DEHYDROGENASE"/>
    <property type="match status" value="1"/>
</dbReference>
<dbReference type="PRINTS" id="PR00081">
    <property type="entry name" value="GDHRDH"/>
</dbReference>
<evidence type="ECO:0000256" key="2">
    <source>
        <dbReference type="ARBA" id="ARBA00023002"/>
    </source>
</evidence>
<protein>
    <recommendedName>
        <fullName evidence="3">Probable oxidoreductase</fullName>
    </recommendedName>
</protein>
<gene>
    <name evidence="4" type="ORF">PTE31013_03411</name>
</gene>
<keyword evidence="2" id="KW-0560">Oxidoreductase</keyword>
<comment type="similarity">
    <text evidence="1">Belongs to the short-chain dehydrogenases/reductases (SDR) family.</text>
</comment>